<feature type="domain" description="Lantibiotic biosynthesis protein dehydration" evidence="1">
    <location>
        <begin position="2"/>
        <end position="219"/>
    </location>
</feature>
<organism evidence="2 3">
    <name type="scientific">Burkholderia ubonensis</name>
    <dbReference type="NCBI Taxonomy" id="101571"/>
    <lineage>
        <taxon>Bacteria</taxon>
        <taxon>Pseudomonadati</taxon>
        <taxon>Pseudomonadota</taxon>
        <taxon>Betaproteobacteria</taxon>
        <taxon>Burkholderiales</taxon>
        <taxon>Burkholderiaceae</taxon>
        <taxon>Burkholderia</taxon>
        <taxon>Burkholderia cepacia complex</taxon>
    </lineage>
</organism>
<sequence>MTRLGAVTAISYFLDLTDIHLENLIVHDGIPVIVDMECMFSGFSVSTRTPRQRLMSTGLIAPQPGLSSIAGGNQPSREIGGHLRNDGRFAYFQSKRTTAHRLRIGDNLYSDPREYVDEIAHGFETALHILAAKRAMLTDMLCDERYRTCTTRFVFRPTAHYKCYLELLFTPADVSRQRLQHALFTDLFKLPAYDDDDRIDTRKGETHDLLNGDIPYFSLNGETPYVLHQTGMMSSANSRFSMSHRIRRALVGFDMADFPALVDSVRQFVRTGRIDP</sequence>
<proteinExistence type="predicted"/>
<reference evidence="2 3" key="1">
    <citation type="submission" date="2015-11" db="EMBL/GenBank/DDBJ databases">
        <title>Expanding the genomic diversity of Burkholderia species for the development of highly accurate diagnostics.</title>
        <authorList>
            <person name="Sahl J."/>
            <person name="Keim P."/>
            <person name="Wagner D."/>
        </authorList>
    </citation>
    <scope>NUCLEOTIDE SEQUENCE [LARGE SCALE GENOMIC DNA]</scope>
    <source>
        <strain evidence="2 3">MSMB2167WGS</strain>
    </source>
</reference>
<evidence type="ECO:0000313" key="3">
    <source>
        <dbReference type="Proteomes" id="UP000062998"/>
    </source>
</evidence>
<accession>A0A107G0B4</accession>
<dbReference type="InterPro" id="IPR025410">
    <property type="entry name" value="Lant_dehyd"/>
</dbReference>
<dbReference type="EMBL" id="LPIX01000022">
    <property type="protein sequence ID" value="KWE09521.1"/>
    <property type="molecule type" value="Genomic_DNA"/>
</dbReference>
<protein>
    <recommendedName>
        <fullName evidence="1">Lantibiotic biosynthesis protein dehydration domain-containing protein</fullName>
    </recommendedName>
</protein>
<evidence type="ECO:0000259" key="1">
    <source>
        <dbReference type="Pfam" id="PF13575"/>
    </source>
</evidence>
<comment type="caution">
    <text evidence="2">The sequence shown here is derived from an EMBL/GenBank/DDBJ whole genome shotgun (WGS) entry which is preliminary data.</text>
</comment>
<dbReference type="Pfam" id="PF13575">
    <property type="entry name" value="DUF4135"/>
    <property type="match status" value="1"/>
</dbReference>
<evidence type="ECO:0000313" key="2">
    <source>
        <dbReference type="EMBL" id="KWE09521.1"/>
    </source>
</evidence>
<gene>
    <name evidence="2" type="ORF">WL73_05025</name>
</gene>
<dbReference type="AlphaFoldDB" id="A0A107G0B4"/>
<dbReference type="Proteomes" id="UP000062998">
    <property type="component" value="Unassembled WGS sequence"/>
</dbReference>
<name>A0A107G0B4_9BURK</name>